<reference evidence="2" key="3">
    <citation type="submission" date="2015-04" db="UniProtKB">
        <authorList>
            <consortium name="EnsemblPlants"/>
        </authorList>
    </citation>
    <scope>IDENTIFICATION</scope>
    <source>
        <strain evidence="2">cv. Jemalong A17</strain>
    </source>
</reference>
<reference evidence="1 3" key="1">
    <citation type="journal article" date="2011" name="Nature">
        <title>The Medicago genome provides insight into the evolution of rhizobial symbioses.</title>
        <authorList>
            <person name="Young N.D."/>
            <person name="Debelle F."/>
            <person name="Oldroyd G.E."/>
            <person name="Geurts R."/>
            <person name="Cannon S.B."/>
            <person name="Udvardi M.K."/>
            <person name="Benedito V.A."/>
            <person name="Mayer K.F."/>
            <person name="Gouzy J."/>
            <person name="Schoof H."/>
            <person name="Van de Peer Y."/>
            <person name="Proost S."/>
            <person name="Cook D.R."/>
            <person name="Meyers B.C."/>
            <person name="Spannagl M."/>
            <person name="Cheung F."/>
            <person name="De Mita S."/>
            <person name="Krishnakumar V."/>
            <person name="Gundlach H."/>
            <person name="Zhou S."/>
            <person name="Mudge J."/>
            <person name="Bharti A.K."/>
            <person name="Murray J.D."/>
            <person name="Naoumkina M.A."/>
            <person name="Rosen B."/>
            <person name="Silverstein K.A."/>
            <person name="Tang H."/>
            <person name="Rombauts S."/>
            <person name="Zhao P.X."/>
            <person name="Zhou P."/>
            <person name="Barbe V."/>
            <person name="Bardou P."/>
            <person name="Bechner M."/>
            <person name="Bellec A."/>
            <person name="Berger A."/>
            <person name="Berges H."/>
            <person name="Bidwell S."/>
            <person name="Bisseling T."/>
            <person name="Choisne N."/>
            <person name="Couloux A."/>
            <person name="Denny R."/>
            <person name="Deshpande S."/>
            <person name="Dai X."/>
            <person name="Doyle J.J."/>
            <person name="Dudez A.M."/>
            <person name="Farmer A.D."/>
            <person name="Fouteau S."/>
            <person name="Franken C."/>
            <person name="Gibelin C."/>
            <person name="Gish J."/>
            <person name="Goldstein S."/>
            <person name="Gonzalez A.J."/>
            <person name="Green P.J."/>
            <person name="Hallab A."/>
            <person name="Hartog M."/>
            <person name="Hua A."/>
            <person name="Humphray S.J."/>
            <person name="Jeong D.H."/>
            <person name="Jing Y."/>
            <person name="Jocker A."/>
            <person name="Kenton S.M."/>
            <person name="Kim D.J."/>
            <person name="Klee K."/>
            <person name="Lai H."/>
            <person name="Lang C."/>
            <person name="Lin S."/>
            <person name="Macmil S.L."/>
            <person name="Magdelenat G."/>
            <person name="Matthews L."/>
            <person name="McCorrison J."/>
            <person name="Monaghan E.L."/>
            <person name="Mun J.H."/>
            <person name="Najar F.Z."/>
            <person name="Nicholson C."/>
            <person name="Noirot C."/>
            <person name="O'Bleness M."/>
            <person name="Paule C.R."/>
            <person name="Poulain J."/>
            <person name="Prion F."/>
            <person name="Qin B."/>
            <person name="Qu C."/>
            <person name="Retzel E.F."/>
            <person name="Riddle C."/>
            <person name="Sallet E."/>
            <person name="Samain S."/>
            <person name="Samson N."/>
            <person name="Sanders I."/>
            <person name="Saurat O."/>
            <person name="Scarpelli C."/>
            <person name="Schiex T."/>
            <person name="Segurens B."/>
            <person name="Severin A.J."/>
            <person name="Sherrier D.J."/>
            <person name="Shi R."/>
            <person name="Sims S."/>
            <person name="Singer S.R."/>
            <person name="Sinharoy S."/>
            <person name="Sterck L."/>
            <person name="Viollet A."/>
            <person name="Wang B.B."/>
            <person name="Wang K."/>
            <person name="Wang M."/>
            <person name="Wang X."/>
            <person name="Warfsmann J."/>
            <person name="Weissenbach J."/>
            <person name="White D.D."/>
            <person name="White J.D."/>
            <person name="Wiley G.B."/>
            <person name="Wincker P."/>
            <person name="Xing Y."/>
            <person name="Yang L."/>
            <person name="Yao Z."/>
            <person name="Ying F."/>
            <person name="Zhai J."/>
            <person name="Zhou L."/>
            <person name="Zuber A."/>
            <person name="Denarie J."/>
            <person name="Dixon R.A."/>
            <person name="May G.D."/>
            <person name="Schwartz D.C."/>
            <person name="Rogers J."/>
            <person name="Quetier F."/>
            <person name="Town C.D."/>
            <person name="Roe B.A."/>
        </authorList>
    </citation>
    <scope>NUCLEOTIDE SEQUENCE [LARGE SCALE GENOMIC DNA]</scope>
    <source>
        <strain evidence="1">A17</strain>
        <strain evidence="2 3">cv. Jemalong A17</strain>
    </source>
</reference>
<dbReference type="EMBL" id="CM001223">
    <property type="protein sequence ID" value="KEH21745.1"/>
    <property type="molecule type" value="Genomic_DNA"/>
</dbReference>
<evidence type="ECO:0000313" key="1">
    <source>
        <dbReference type="EMBL" id="KEH21745.1"/>
    </source>
</evidence>
<keyword evidence="3" id="KW-1185">Reference proteome</keyword>
<protein>
    <submittedName>
        <fullName evidence="1 2">Uncharacterized protein</fullName>
    </submittedName>
</protein>
<dbReference type="AlphaFoldDB" id="A0A072U7C3"/>
<accession>A0A072U7C3</accession>
<name>A0A072U7C3_MEDTR</name>
<organism evidence="1 3">
    <name type="scientific">Medicago truncatula</name>
    <name type="common">Barrel medic</name>
    <name type="synonym">Medicago tribuloides</name>
    <dbReference type="NCBI Taxonomy" id="3880"/>
    <lineage>
        <taxon>Eukaryota</taxon>
        <taxon>Viridiplantae</taxon>
        <taxon>Streptophyta</taxon>
        <taxon>Embryophyta</taxon>
        <taxon>Tracheophyta</taxon>
        <taxon>Spermatophyta</taxon>
        <taxon>Magnoliopsida</taxon>
        <taxon>eudicotyledons</taxon>
        <taxon>Gunneridae</taxon>
        <taxon>Pentapetalae</taxon>
        <taxon>rosids</taxon>
        <taxon>fabids</taxon>
        <taxon>Fabales</taxon>
        <taxon>Fabaceae</taxon>
        <taxon>Papilionoideae</taxon>
        <taxon>50 kb inversion clade</taxon>
        <taxon>NPAAA clade</taxon>
        <taxon>Hologalegina</taxon>
        <taxon>IRL clade</taxon>
        <taxon>Trifolieae</taxon>
        <taxon>Medicago</taxon>
    </lineage>
</organism>
<dbReference type="Proteomes" id="UP000002051">
    <property type="component" value="Unassembled WGS sequence"/>
</dbReference>
<dbReference type="EnsemblPlants" id="KEH21745">
    <property type="protein sequence ID" value="KEH21745"/>
    <property type="gene ID" value="MTR_7g015900"/>
</dbReference>
<evidence type="ECO:0000313" key="2">
    <source>
        <dbReference type="EnsemblPlants" id="KEH21745"/>
    </source>
</evidence>
<proteinExistence type="predicted"/>
<reference evidence="1 3" key="2">
    <citation type="journal article" date="2014" name="BMC Genomics">
        <title>An improved genome release (version Mt4.0) for the model legume Medicago truncatula.</title>
        <authorList>
            <person name="Tang H."/>
            <person name="Krishnakumar V."/>
            <person name="Bidwell S."/>
            <person name="Rosen B."/>
            <person name="Chan A."/>
            <person name="Zhou S."/>
            <person name="Gentzbittel L."/>
            <person name="Childs K.L."/>
            <person name="Yandell M."/>
            <person name="Gundlach H."/>
            <person name="Mayer K.F."/>
            <person name="Schwartz D.C."/>
            <person name="Town C.D."/>
        </authorList>
    </citation>
    <scope>GENOME REANNOTATION</scope>
    <source>
        <strain evidence="1">A17</strain>
        <strain evidence="2 3">cv. Jemalong A17</strain>
    </source>
</reference>
<dbReference type="HOGENOM" id="CLU_2416664_0_0_1"/>
<evidence type="ECO:0000313" key="3">
    <source>
        <dbReference type="Proteomes" id="UP000002051"/>
    </source>
</evidence>
<sequence length="92" mass="10405">MRSLERSNLVGCQVVSVDRTVILTCGVLLIQSLSMPLESSFSQGRIIFRDLVLPDLLDFFTNYFKNPLKLLCFGKNRITYSNMKNISNVGKS</sequence>
<gene>
    <name evidence="1" type="ordered locus">MTR_7g015900</name>
</gene>